<dbReference type="Pfam" id="PF03631">
    <property type="entry name" value="Virul_fac_BrkB"/>
    <property type="match status" value="1"/>
</dbReference>
<dbReference type="GO" id="GO:0005886">
    <property type="term" value="C:plasma membrane"/>
    <property type="evidence" value="ECO:0007669"/>
    <property type="project" value="UniProtKB-SubCell"/>
</dbReference>
<dbReference type="PIRSF" id="PIRSF035875">
    <property type="entry name" value="RNase_BN"/>
    <property type="match status" value="1"/>
</dbReference>
<protein>
    <submittedName>
        <fullName evidence="7">Membrane protein</fullName>
    </submittedName>
</protein>
<evidence type="ECO:0000313" key="7">
    <source>
        <dbReference type="EMBL" id="SOD92776.1"/>
    </source>
</evidence>
<dbReference type="PANTHER" id="PTHR30213">
    <property type="entry name" value="INNER MEMBRANE PROTEIN YHJD"/>
    <property type="match status" value="1"/>
</dbReference>
<keyword evidence="5 6" id="KW-0472">Membrane</keyword>
<dbReference type="AlphaFoldDB" id="A0A286GC04"/>
<keyword evidence="2" id="KW-1003">Cell membrane</keyword>
<evidence type="ECO:0000313" key="8">
    <source>
        <dbReference type="Proteomes" id="UP000219452"/>
    </source>
</evidence>
<evidence type="ECO:0000256" key="1">
    <source>
        <dbReference type="ARBA" id="ARBA00004651"/>
    </source>
</evidence>
<dbReference type="InterPro" id="IPR017039">
    <property type="entry name" value="Virul_fac_BrkB"/>
</dbReference>
<gene>
    <name evidence="7" type="ORF">SAMN06269250_4153</name>
</gene>
<keyword evidence="8" id="KW-1185">Reference proteome</keyword>
<organism evidence="7 8">
    <name type="scientific">Spirosoma fluviale</name>
    <dbReference type="NCBI Taxonomy" id="1597977"/>
    <lineage>
        <taxon>Bacteria</taxon>
        <taxon>Pseudomonadati</taxon>
        <taxon>Bacteroidota</taxon>
        <taxon>Cytophagia</taxon>
        <taxon>Cytophagales</taxon>
        <taxon>Cytophagaceae</taxon>
        <taxon>Spirosoma</taxon>
    </lineage>
</organism>
<dbReference type="PANTHER" id="PTHR30213:SF1">
    <property type="entry name" value="INNER MEMBRANE PROTEIN YHJD"/>
    <property type="match status" value="1"/>
</dbReference>
<dbReference type="Proteomes" id="UP000219452">
    <property type="component" value="Unassembled WGS sequence"/>
</dbReference>
<evidence type="ECO:0000256" key="2">
    <source>
        <dbReference type="ARBA" id="ARBA00022475"/>
    </source>
</evidence>
<keyword evidence="4 6" id="KW-1133">Transmembrane helix</keyword>
<name>A0A286GC04_9BACT</name>
<dbReference type="EMBL" id="OCNH01000003">
    <property type="protein sequence ID" value="SOD92776.1"/>
    <property type="molecule type" value="Genomic_DNA"/>
</dbReference>
<feature type="transmembrane region" description="Helical" evidence="6">
    <location>
        <begin position="69"/>
        <end position="90"/>
    </location>
</feature>
<accession>A0A286GC04</accession>
<keyword evidence="3 6" id="KW-0812">Transmembrane</keyword>
<feature type="transmembrane region" description="Helical" evidence="6">
    <location>
        <begin position="221"/>
        <end position="244"/>
    </location>
</feature>
<proteinExistence type="predicted"/>
<sequence>MAAATAFFAFFALPSIVILLSRVLGSLFNDHYQRISGQLFHELAELFGPRSANQLEDISQRLQLPKPDISFTALSILLVLVASTTLFTILKNSLNQLWRVKRKAGRNVLGAFTDRLVALAIIFGSGLLFSGSLVVEQLMNQLSNTLSLSSLSYYQGLANLSHLVVSILVRTVWFAILFKYLPDVNVAWRVVWPGAFFTSVLFKVGEGVLKNLLINSQVGAMYGRSGAIILLLLFVFYASLMFYYGASFTRQYSEWAHSTAPPTQSAIAYTITEVEPAEKKDN</sequence>
<comment type="subcellular location">
    <subcellularLocation>
        <location evidence="1">Cell membrane</location>
        <topology evidence="1">Multi-pass membrane protein</topology>
    </subcellularLocation>
</comment>
<evidence type="ECO:0000256" key="4">
    <source>
        <dbReference type="ARBA" id="ARBA00022989"/>
    </source>
</evidence>
<evidence type="ECO:0000256" key="5">
    <source>
        <dbReference type="ARBA" id="ARBA00023136"/>
    </source>
</evidence>
<reference evidence="8" key="1">
    <citation type="submission" date="2017-09" db="EMBL/GenBank/DDBJ databases">
        <authorList>
            <person name="Varghese N."/>
            <person name="Submissions S."/>
        </authorList>
    </citation>
    <scope>NUCLEOTIDE SEQUENCE [LARGE SCALE GENOMIC DNA]</scope>
    <source>
        <strain evidence="8">DSM 29961</strain>
    </source>
</reference>
<feature type="transmembrane region" description="Helical" evidence="6">
    <location>
        <begin position="111"/>
        <end position="133"/>
    </location>
</feature>
<feature type="transmembrane region" description="Helical" evidence="6">
    <location>
        <begin position="190"/>
        <end position="209"/>
    </location>
</feature>
<evidence type="ECO:0000256" key="3">
    <source>
        <dbReference type="ARBA" id="ARBA00022692"/>
    </source>
</evidence>
<evidence type="ECO:0000256" key="6">
    <source>
        <dbReference type="SAM" id="Phobius"/>
    </source>
</evidence>
<feature type="transmembrane region" description="Helical" evidence="6">
    <location>
        <begin position="153"/>
        <end position="178"/>
    </location>
</feature>